<feature type="region of interest" description="Disordered" evidence="1">
    <location>
        <begin position="1"/>
        <end position="99"/>
    </location>
</feature>
<feature type="compositionally biased region" description="Gly residues" evidence="1">
    <location>
        <begin position="85"/>
        <end position="99"/>
    </location>
</feature>
<reference evidence="2" key="1">
    <citation type="submission" date="2021-05" db="EMBL/GenBank/DDBJ databases">
        <authorList>
            <person name="Alioto T."/>
            <person name="Alioto T."/>
            <person name="Gomez Garrido J."/>
        </authorList>
    </citation>
    <scope>NUCLEOTIDE SEQUENCE</scope>
</reference>
<accession>A0A8D8FGQ0</accession>
<name>A0A8D8FGQ0_CULPI</name>
<evidence type="ECO:0000256" key="1">
    <source>
        <dbReference type="SAM" id="MobiDB-lite"/>
    </source>
</evidence>
<organism evidence="2">
    <name type="scientific">Culex pipiens</name>
    <name type="common">House mosquito</name>
    <dbReference type="NCBI Taxonomy" id="7175"/>
    <lineage>
        <taxon>Eukaryota</taxon>
        <taxon>Metazoa</taxon>
        <taxon>Ecdysozoa</taxon>
        <taxon>Arthropoda</taxon>
        <taxon>Hexapoda</taxon>
        <taxon>Insecta</taxon>
        <taxon>Pterygota</taxon>
        <taxon>Neoptera</taxon>
        <taxon>Endopterygota</taxon>
        <taxon>Diptera</taxon>
        <taxon>Nematocera</taxon>
        <taxon>Culicoidea</taxon>
        <taxon>Culicidae</taxon>
        <taxon>Culicinae</taxon>
        <taxon>Culicini</taxon>
        <taxon>Culex</taxon>
        <taxon>Culex</taxon>
    </lineage>
</organism>
<proteinExistence type="predicted"/>
<protein>
    <submittedName>
        <fullName evidence="2">(northern house mosquito) hypothetical protein</fullName>
    </submittedName>
</protein>
<dbReference type="EMBL" id="HBUE01064749">
    <property type="protein sequence ID" value="CAG6470205.1"/>
    <property type="molecule type" value="Transcribed_RNA"/>
</dbReference>
<feature type="compositionally biased region" description="Basic and acidic residues" evidence="1">
    <location>
        <begin position="12"/>
        <end position="21"/>
    </location>
</feature>
<dbReference type="AlphaFoldDB" id="A0A8D8FGQ0"/>
<evidence type="ECO:0000313" key="2">
    <source>
        <dbReference type="EMBL" id="CAG6470205.1"/>
    </source>
</evidence>
<sequence>MSQVVTLLTDIAGRHNDDVRDQPPAAISQQRVPAVLLPKLKLGKNKPEAEPVMPKPLTLKSESESESSSSEDEATPPKKASSGGKSPGTVGGSGKGKTL</sequence>